<dbReference type="PROSITE" id="PS00198">
    <property type="entry name" value="4FE4S_FER_1"/>
    <property type="match status" value="1"/>
</dbReference>
<dbReference type="SUPFAM" id="SSF54862">
    <property type="entry name" value="4Fe-4S ferredoxins"/>
    <property type="match status" value="1"/>
</dbReference>
<keyword evidence="2" id="KW-0479">Metal-binding</keyword>
<dbReference type="Pfam" id="PF12617">
    <property type="entry name" value="LdpA_C"/>
    <property type="match status" value="1"/>
</dbReference>
<keyword evidence="4" id="KW-0411">Iron-sulfur</keyword>
<keyword evidence="1" id="KW-0004">4Fe-4S</keyword>
<dbReference type="EMBL" id="OX459126">
    <property type="protein sequence ID" value="CAI9118968.1"/>
    <property type="molecule type" value="Genomic_DNA"/>
</dbReference>
<evidence type="ECO:0000256" key="2">
    <source>
        <dbReference type="ARBA" id="ARBA00022723"/>
    </source>
</evidence>
<dbReference type="GO" id="GO:0046872">
    <property type="term" value="F:metal ion binding"/>
    <property type="evidence" value="ECO:0007669"/>
    <property type="project" value="UniProtKB-KW"/>
</dbReference>
<evidence type="ECO:0000313" key="7">
    <source>
        <dbReference type="EMBL" id="CAI9118968.1"/>
    </source>
</evidence>
<evidence type="ECO:0000259" key="6">
    <source>
        <dbReference type="Pfam" id="PF25160"/>
    </source>
</evidence>
<dbReference type="PANTHER" id="PTHR24960">
    <property type="entry name" value="PHOTOSYSTEM I IRON-SULFUR CENTER-RELATED"/>
    <property type="match status" value="1"/>
</dbReference>
<dbReference type="InterPro" id="IPR021039">
    <property type="entry name" value="Fe-S-bd_prot_LdpA_C"/>
</dbReference>
<accession>A0AAV1EH01</accession>
<keyword evidence="3" id="KW-0408">Iron</keyword>
<dbReference type="Pfam" id="PF25160">
    <property type="entry name" value="LdpA_Fe-S-bd"/>
    <property type="match status" value="1"/>
</dbReference>
<dbReference type="InterPro" id="IPR017900">
    <property type="entry name" value="4Fe4S_Fe_S_CS"/>
</dbReference>
<feature type="domain" description="Light dependent period A-like Fe-S cluster-binding" evidence="6">
    <location>
        <begin position="365"/>
        <end position="420"/>
    </location>
</feature>
<evidence type="ECO:0000256" key="3">
    <source>
        <dbReference type="ARBA" id="ARBA00023004"/>
    </source>
</evidence>
<keyword evidence="8" id="KW-1185">Reference proteome</keyword>
<evidence type="ECO:0000259" key="5">
    <source>
        <dbReference type="Pfam" id="PF12617"/>
    </source>
</evidence>
<gene>
    <name evidence="7" type="ORF">OLC1_LOCUS24730</name>
</gene>
<reference evidence="7" key="1">
    <citation type="submission" date="2023-03" db="EMBL/GenBank/DDBJ databases">
        <authorList>
            <person name="Julca I."/>
        </authorList>
    </citation>
    <scope>NUCLEOTIDE SEQUENCE</scope>
</reference>
<dbReference type="PANTHER" id="PTHR24960:SF79">
    <property type="entry name" value="PHOTOSYSTEM I IRON-SULFUR CENTER"/>
    <property type="match status" value="1"/>
</dbReference>
<organism evidence="7 8">
    <name type="scientific">Oldenlandia corymbosa var. corymbosa</name>
    <dbReference type="NCBI Taxonomy" id="529605"/>
    <lineage>
        <taxon>Eukaryota</taxon>
        <taxon>Viridiplantae</taxon>
        <taxon>Streptophyta</taxon>
        <taxon>Embryophyta</taxon>
        <taxon>Tracheophyta</taxon>
        <taxon>Spermatophyta</taxon>
        <taxon>Magnoliopsida</taxon>
        <taxon>eudicotyledons</taxon>
        <taxon>Gunneridae</taxon>
        <taxon>Pentapetalae</taxon>
        <taxon>asterids</taxon>
        <taxon>lamiids</taxon>
        <taxon>Gentianales</taxon>
        <taxon>Rubiaceae</taxon>
        <taxon>Rubioideae</taxon>
        <taxon>Spermacoceae</taxon>
        <taxon>Hedyotis-Oldenlandia complex</taxon>
        <taxon>Oldenlandia</taxon>
    </lineage>
</organism>
<evidence type="ECO:0000313" key="8">
    <source>
        <dbReference type="Proteomes" id="UP001161247"/>
    </source>
</evidence>
<dbReference type="Gene3D" id="3.30.70.20">
    <property type="match status" value="1"/>
</dbReference>
<protein>
    <submittedName>
        <fullName evidence="7">OLC1v1020616C2</fullName>
    </submittedName>
</protein>
<evidence type="ECO:0000256" key="4">
    <source>
        <dbReference type="ARBA" id="ARBA00023014"/>
    </source>
</evidence>
<feature type="domain" description="Iron-sulphur binding protein LdpA C-terminal" evidence="5">
    <location>
        <begin position="430"/>
        <end position="634"/>
    </location>
</feature>
<dbReference type="InterPro" id="IPR050157">
    <property type="entry name" value="PSI_iron-sulfur_center"/>
</dbReference>
<name>A0AAV1EH01_OLDCO</name>
<dbReference type="InterPro" id="IPR057431">
    <property type="entry name" value="LdpA_Fe-S-bd"/>
</dbReference>
<dbReference type="GO" id="GO:0051539">
    <property type="term" value="F:4 iron, 4 sulfur cluster binding"/>
    <property type="evidence" value="ECO:0007669"/>
    <property type="project" value="UniProtKB-KW"/>
</dbReference>
<evidence type="ECO:0000256" key="1">
    <source>
        <dbReference type="ARBA" id="ARBA00022485"/>
    </source>
</evidence>
<sequence length="641" mass="70387">MSGSSAGDSVSPQFREPNIDDFKLWRDILDLVLKYNKERQLCWFTVATQELHDFVHHELAGKCTPEIVKKTIMELEARFKKGEFLQVRSEVEAAPAAMQYEVSELAHTVYGGHWIAYGNEHVARVLDDLKFRCLVLDHVLAYKNAGHPPDSSSPELHEFVRRALSPVDQYPPNLRDKVENVSVIIMALERMFKNNQMPGDLPFDLAVAYTEGEPAFDIVQGYAKEWEAFVLCDMIWGVGQQNRSCSLSSKSEGLEKVKKLVMRSGIPSRITSPHESLRLGNWVKLICGASFEDLADVRNLSLVYTLAGVDCIDCAAEAAVVTAVNEGIEAARAIVPAIHRPWVMVSVNDDEDPHFRKAEFDPNECPSDCSRPCEVVCPANAILKESTSGELQGGVQAERCYGCGRCIPICPFDKISVNTYIRDVNTTAELLKRPDVDAIEIHTNGRYAAAFQELWNGLGDSVDCLRLVAVSMPDMKESAIVTMNTLYSVMKSNLSCINLWQLDGRPMSGDIGRGATRAAIAFALSLASTTDRPQGYLQLAGGTNAHTVAGLRKEGLFQTAGISGSERMPSAPQSSSAPSALIGGIAFGGYARKVVGRVLESIRSDQHPKSAFALLEDYPEHLLKALEESVALVSTVKSYNV</sequence>
<dbReference type="AlphaFoldDB" id="A0AAV1EH01"/>
<dbReference type="Proteomes" id="UP001161247">
    <property type="component" value="Chromosome 9"/>
</dbReference>
<proteinExistence type="predicted"/>